<dbReference type="Proteomes" id="UP000233769">
    <property type="component" value="Chromosome tk0001"/>
</dbReference>
<organism evidence="2 3">
    <name type="scientific">Methylorubrum extorquens</name>
    <name type="common">Methylobacterium dichloromethanicum</name>
    <name type="synonym">Methylobacterium extorquens</name>
    <dbReference type="NCBI Taxonomy" id="408"/>
    <lineage>
        <taxon>Bacteria</taxon>
        <taxon>Pseudomonadati</taxon>
        <taxon>Pseudomonadota</taxon>
        <taxon>Alphaproteobacteria</taxon>
        <taxon>Hyphomicrobiales</taxon>
        <taxon>Methylobacteriaceae</taxon>
        <taxon>Methylorubrum</taxon>
    </lineage>
</organism>
<name>A0A2N9ATQ9_METEX</name>
<sequence length="78" mass="7632">MAARRTANPGVPSTRSPPPCYTGAAYVTSLQADLAGARAEALTAKADAAGKAAAIAAPASSDDPVAPVLRDALEGLSP</sequence>
<dbReference type="EMBL" id="LT962688">
    <property type="protein sequence ID" value="SOR30600.1"/>
    <property type="molecule type" value="Genomic_DNA"/>
</dbReference>
<reference evidence="3" key="1">
    <citation type="submission" date="2017-10" db="EMBL/GenBank/DDBJ databases">
        <authorList>
            <person name="Regsiter A."/>
            <person name="William W."/>
        </authorList>
    </citation>
    <scope>NUCLEOTIDE SEQUENCE [LARGE SCALE GENOMIC DNA]</scope>
</reference>
<gene>
    <name evidence="2" type="ORF">TK0001_3998</name>
</gene>
<evidence type="ECO:0000256" key="1">
    <source>
        <dbReference type="SAM" id="MobiDB-lite"/>
    </source>
</evidence>
<accession>A0A2N9ATQ9</accession>
<proteinExistence type="predicted"/>
<dbReference type="AlphaFoldDB" id="A0A2N9ATQ9"/>
<feature type="region of interest" description="Disordered" evidence="1">
    <location>
        <begin position="1"/>
        <end position="20"/>
    </location>
</feature>
<evidence type="ECO:0000313" key="2">
    <source>
        <dbReference type="EMBL" id="SOR30600.1"/>
    </source>
</evidence>
<evidence type="ECO:0000313" key="3">
    <source>
        <dbReference type="Proteomes" id="UP000233769"/>
    </source>
</evidence>
<protein>
    <submittedName>
        <fullName evidence="2">Uncharacterized protein</fullName>
    </submittedName>
</protein>